<evidence type="ECO:0000313" key="1">
    <source>
        <dbReference type="EMBL" id="APU15540.1"/>
    </source>
</evidence>
<accession>A0AAC9LET7</accession>
<organism evidence="1 2">
    <name type="scientific">Actinoalloteichus fjordicus</name>
    <dbReference type="NCBI Taxonomy" id="1612552"/>
    <lineage>
        <taxon>Bacteria</taxon>
        <taxon>Bacillati</taxon>
        <taxon>Actinomycetota</taxon>
        <taxon>Actinomycetes</taxon>
        <taxon>Pseudonocardiales</taxon>
        <taxon>Pseudonocardiaceae</taxon>
        <taxon>Actinoalloteichus</taxon>
    </lineage>
</organism>
<sequence>MTRPPGERHRHTDTLSLRGVAYDTGTNFATGQGSLSRAVWSRRRMLDEISLISDQLNCNSVTVYGSDLGRLADTASEVAERGLHVRLQPRLVDRPRTEILEHLAEAARLAESLRAQGADIDMTVGAVHLLFTPGLIEGEQYHERMADIYADAEHHLLTPTGTVDFAAAAPRLDEFLAEAHDVVGRAFGGEVGYSAAPFEDVDWRRFDFIGLMYQYVPVFRTPEQHIAELREYRRWGRPVDIAEFGTATYRGAEHKAFFFWDVVERSGPVPTILDGHVRDEGAQAAYHLRMFDVFEQAGIRAATVSEFIHPTHPHSADPTVDLDMASMALVKTIRTDPADPASDYQVEPKESFHAIADHYAHLGFQTSLRR</sequence>
<dbReference type="Gene3D" id="3.20.20.80">
    <property type="entry name" value="Glycosidases"/>
    <property type="match status" value="1"/>
</dbReference>
<dbReference type="SUPFAM" id="SSF51445">
    <property type="entry name" value="(Trans)glycosidases"/>
    <property type="match status" value="1"/>
</dbReference>
<keyword evidence="2" id="KW-1185">Reference proteome</keyword>
<proteinExistence type="predicted"/>
<reference evidence="2" key="1">
    <citation type="submission" date="2016-06" db="EMBL/GenBank/DDBJ databases">
        <title>Complete genome sequence of Actinoalloteichus fjordicus DSM 46855 (=ADI127-17), type strain of the new species Actinoalloteichus fjordicus.</title>
        <authorList>
            <person name="Ruckert C."/>
            <person name="Nouioui I."/>
            <person name="Willmese J."/>
            <person name="van Wezel G."/>
            <person name="Klenk H.-P."/>
            <person name="Kalinowski J."/>
            <person name="Zotchev S.B."/>
        </authorList>
    </citation>
    <scope>NUCLEOTIDE SEQUENCE [LARGE SCALE GENOMIC DNA]</scope>
    <source>
        <strain evidence="2">ADI127-7</strain>
    </source>
</reference>
<dbReference type="AlphaFoldDB" id="A0AAC9LET7"/>
<dbReference type="RefSeq" id="WP_075741251.1">
    <property type="nucleotide sequence ID" value="NZ_CP016076.1"/>
</dbReference>
<dbReference type="KEGG" id="acad:UA74_17560"/>
<gene>
    <name evidence="1" type="ORF">UA74_17560</name>
</gene>
<dbReference type="EMBL" id="CP016076">
    <property type="protein sequence ID" value="APU15540.1"/>
    <property type="molecule type" value="Genomic_DNA"/>
</dbReference>
<name>A0AAC9LET7_9PSEU</name>
<dbReference type="InterPro" id="IPR017853">
    <property type="entry name" value="GH"/>
</dbReference>
<evidence type="ECO:0000313" key="2">
    <source>
        <dbReference type="Proteomes" id="UP000185511"/>
    </source>
</evidence>
<evidence type="ECO:0008006" key="3">
    <source>
        <dbReference type="Google" id="ProtNLM"/>
    </source>
</evidence>
<dbReference type="Proteomes" id="UP000185511">
    <property type="component" value="Chromosome"/>
</dbReference>
<protein>
    <recommendedName>
        <fullName evidence="3">Abortive infection protein</fullName>
    </recommendedName>
</protein>